<feature type="signal peptide" evidence="1">
    <location>
        <begin position="1"/>
        <end position="27"/>
    </location>
</feature>
<accession>A0A6P1ZEX6</accession>
<proteinExistence type="predicted"/>
<organism evidence="2 3">
    <name type="scientific">Oceanidesulfovibrio marinus</name>
    <dbReference type="NCBI Taxonomy" id="370038"/>
    <lineage>
        <taxon>Bacteria</taxon>
        <taxon>Pseudomonadati</taxon>
        <taxon>Thermodesulfobacteriota</taxon>
        <taxon>Desulfovibrionia</taxon>
        <taxon>Desulfovibrionales</taxon>
        <taxon>Desulfovibrionaceae</taxon>
        <taxon>Oceanidesulfovibrio</taxon>
    </lineage>
</organism>
<dbReference type="Proteomes" id="UP000434052">
    <property type="component" value="Unassembled WGS sequence"/>
</dbReference>
<evidence type="ECO:0000313" key="2">
    <source>
        <dbReference type="EMBL" id="TVM33155.1"/>
    </source>
</evidence>
<dbReference type="EMBL" id="QMIF01000008">
    <property type="protein sequence ID" value="TVM33155.1"/>
    <property type="molecule type" value="Genomic_DNA"/>
</dbReference>
<evidence type="ECO:0000313" key="3">
    <source>
        <dbReference type="Proteomes" id="UP000434052"/>
    </source>
</evidence>
<evidence type="ECO:0000256" key="1">
    <source>
        <dbReference type="SAM" id="SignalP"/>
    </source>
</evidence>
<feature type="chain" id="PRO_5026669368" evidence="1">
    <location>
        <begin position="28"/>
        <end position="71"/>
    </location>
</feature>
<protein>
    <submittedName>
        <fullName evidence="2">Uncharacterized protein</fullName>
    </submittedName>
</protein>
<reference evidence="2 3" key="1">
    <citation type="submission" date="2018-06" db="EMBL/GenBank/DDBJ databases">
        <title>Complete genome of Desulfovibrio marinus P48SEP.</title>
        <authorList>
            <person name="Crispim J.S."/>
            <person name="Vidigal P.M.P."/>
            <person name="Silva L.C.F."/>
            <person name="Araujo L.C."/>
            <person name="Laguardia C.N."/>
            <person name="Dias R.S."/>
            <person name="Sousa M.P."/>
            <person name="Paula S.O."/>
            <person name="Silva C."/>
        </authorList>
    </citation>
    <scope>NUCLEOTIDE SEQUENCE [LARGE SCALE GENOMIC DNA]</scope>
    <source>
        <strain evidence="2 3">P48SEP</strain>
    </source>
</reference>
<dbReference type="AlphaFoldDB" id="A0A6P1ZEX6"/>
<gene>
    <name evidence="2" type="ORF">DQK91_13445</name>
</gene>
<keyword evidence="1" id="KW-0732">Signal</keyword>
<comment type="caution">
    <text evidence="2">The sequence shown here is derived from an EMBL/GenBank/DDBJ whole genome shotgun (WGS) entry which is preliminary data.</text>
</comment>
<name>A0A6P1ZEX6_9BACT</name>
<sequence length="71" mass="7615">MHAILMAFVLSLFVIGEVFSLATPAFASDTTCPVPQNVLEYPSMHVTSTLSKPTIDAQKHPHTEVATFGLG</sequence>